<reference evidence="2" key="1">
    <citation type="journal article" date="2010" name="Science">
        <title>Plasticity of animal genome architecture unmasked by rapid evolution of a pelagic tunicate.</title>
        <authorList>
            <person name="Denoeud F."/>
            <person name="Henriet S."/>
            <person name="Mungpakdee S."/>
            <person name="Aury J.M."/>
            <person name="Da Silva C."/>
            <person name="Brinkmann H."/>
            <person name="Mikhaleva J."/>
            <person name="Olsen L.C."/>
            <person name="Jubin C."/>
            <person name="Canestro C."/>
            <person name="Bouquet J.M."/>
            <person name="Danks G."/>
            <person name="Poulain J."/>
            <person name="Campsteijn C."/>
            <person name="Adamski M."/>
            <person name="Cross I."/>
            <person name="Yadetie F."/>
            <person name="Muffato M."/>
            <person name="Louis A."/>
            <person name="Butcher S."/>
            <person name="Tsagkogeorga G."/>
            <person name="Konrad A."/>
            <person name="Singh S."/>
            <person name="Jensen M.F."/>
            <person name="Cong E.H."/>
            <person name="Eikeseth-Otteraa H."/>
            <person name="Noel B."/>
            <person name="Anthouard V."/>
            <person name="Porcel B.M."/>
            <person name="Kachouri-Lafond R."/>
            <person name="Nishino A."/>
            <person name="Ugolini M."/>
            <person name="Chourrout P."/>
            <person name="Nishida H."/>
            <person name="Aasland R."/>
            <person name="Huzurbazar S."/>
            <person name="Westhof E."/>
            <person name="Delsuc F."/>
            <person name="Lehrach H."/>
            <person name="Reinhardt R."/>
            <person name="Weissenbach J."/>
            <person name="Roy S.W."/>
            <person name="Artiguenave F."/>
            <person name="Postlethwait J.H."/>
            <person name="Manak J.R."/>
            <person name="Thompson E.M."/>
            <person name="Jaillon O."/>
            <person name="Du Pasquier L."/>
            <person name="Boudinot P."/>
            <person name="Liberles D.A."/>
            <person name="Volff J.N."/>
            <person name="Philippe H."/>
            <person name="Lenhard B."/>
            <person name="Roest Crollius H."/>
            <person name="Wincker P."/>
            <person name="Chourrout D."/>
        </authorList>
    </citation>
    <scope>NUCLEOTIDE SEQUENCE [LARGE SCALE GENOMIC DNA]</scope>
</reference>
<keyword evidence="3" id="KW-1185">Reference proteome</keyword>
<dbReference type="InParanoid" id="E4XR05"/>
<dbReference type="SUPFAM" id="SSF117281">
    <property type="entry name" value="Kelch motif"/>
    <property type="match status" value="1"/>
</dbReference>
<dbReference type="Pfam" id="PF00100">
    <property type="entry name" value="Zona_pellucida"/>
    <property type="match status" value="1"/>
</dbReference>
<evidence type="ECO:0000313" key="3">
    <source>
        <dbReference type="Proteomes" id="UP000001307"/>
    </source>
</evidence>
<organism evidence="2">
    <name type="scientific">Oikopleura dioica</name>
    <name type="common">Tunicate</name>
    <dbReference type="NCBI Taxonomy" id="34765"/>
    <lineage>
        <taxon>Eukaryota</taxon>
        <taxon>Metazoa</taxon>
        <taxon>Chordata</taxon>
        <taxon>Tunicata</taxon>
        <taxon>Appendicularia</taxon>
        <taxon>Copelata</taxon>
        <taxon>Oikopleuridae</taxon>
        <taxon>Oikopleura</taxon>
    </lineage>
</organism>
<protein>
    <recommendedName>
        <fullName evidence="1">ZP-C domain-containing protein</fullName>
    </recommendedName>
</protein>
<accession>E4XR05</accession>
<dbReference type="EMBL" id="FN653111">
    <property type="protein sequence ID" value="CBY12241.1"/>
    <property type="molecule type" value="Genomic_DNA"/>
</dbReference>
<gene>
    <name evidence="2" type="ORF">GSOID_T00018119001</name>
</gene>
<feature type="domain" description="ZP-C" evidence="1">
    <location>
        <begin position="25"/>
        <end position="139"/>
    </location>
</feature>
<dbReference type="InterPro" id="IPR015915">
    <property type="entry name" value="Kelch-typ_b-propeller"/>
</dbReference>
<name>E4XR05_OIKDI</name>
<dbReference type="AlphaFoldDB" id="E4XR05"/>
<dbReference type="InterPro" id="IPR055355">
    <property type="entry name" value="ZP-C"/>
</dbReference>
<sequence length="446" mass="48572">MIRASNVLFEDITFDLNDAQPAELAFEFGLNFYESADFTSQADLTNGAFQPGTSLFGRIAPKSALAASLEFSVGKCTVEDTSISQSLDILDQCPVDGTAFQFRDLQSDQSTVQFSFEGFVFPTSADDTTIDVTCAVNIYSGVDGGNDGGVEKFLVMIKSDITASFIINQDGSETTFASINAATSNYATASQSAVVQDKLHIFGGTTNDWEDSNKIARLDDCTFVELPYRLYWHYQYDHAVLSISDNSKALICFQSTYDGFDECEVFTGSSLEPIGSSLRTSYPHWGGQLGFYNGQPTTVSTLPNPPHAFGYQKVETLTESGWIELEDHPMHIYGHALIGVGNDLLMIGGYDNSNLAIVTDVWRLSDNVWSQESESLKQKVYGGSAIANGNSIFIIGGLDDNSVGYSQRIDLDENDEIVGVEQIAVLDVAVRMPVLFGLSQNICVSL</sequence>
<evidence type="ECO:0000313" key="2">
    <source>
        <dbReference type="EMBL" id="CBY12241.1"/>
    </source>
</evidence>
<proteinExistence type="predicted"/>
<evidence type="ECO:0000259" key="1">
    <source>
        <dbReference type="Pfam" id="PF00100"/>
    </source>
</evidence>
<dbReference type="OrthoDB" id="8626034at2759"/>
<dbReference type="Gene3D" id="2.120.10.80">
    <property type="entry name" value="Kelch-type beta propeller"/>
    <property type="match status" value="1"/>
</dbReference>
<dbReference type="Proteomes" id="UP000001307">
    <property type="component" value="Unassembled WGS sequence"/>
</dbReference>